<proteinExistence type="predicted"/>
<reference evidence="2" key="1">
    <citation type="submission" date="2014-09" db="EMBL/GenBank/DDBJ databases">
        <authorList>
            <person name="Magalhaes I.L.F."/>
            <person name="Oliveira U."/>
            <person name="Santos F.R."/>
            <person name="Vidigal T.H.D.A."/>
            <person name="Brescovit A.D."/>
            <person name="Santos A.J."/>
        </authorList>
    </citation>
    <scope>NUCLEOTIDE SEQUENCE</scope>
    <source>
        <tissue evidence="2">Shoot tissue taken approximately 20 cm above the soil surface</tissue>
    </source>
</reference>
<reference evidence="2" key="2">
    <citation type="journal article" date="2015" name="Data Brief">
        <title>Shoot transcriptome of the giant reed, Arundo donax.</title>
        <authorList>
            <person name="Barrero R.A."/>
            <person name="Guerrero F.D."/>
            <person name="Moolhuijzen P."/>
            <person name="Goolsby J.A."/>
            <person name="Tidwell J."/>
            <person name="Bellgard S.E."/>
            <person name="Bellgard M.I."/>
        </authorList>
    </citation>
    <scope>NUCLEOTIDE SEQUENCE</scope>
    <source>
        <tissue evidence="2">Shoot tissue taken approximately 20 cm above the soil surface</tissue>
    </source>
</reference>
<evidence type="ECO:0000313" key="2">
    <source>
        <dbReference type="EMBL" id="JAD66308.1"/>
    </source>
</evidence>
<feature type="compositionally biased region" description="Polar residues" evidence="1">
    <location>
        <begin position="11"/>
        <end position="24"/>
    </location>
</feature>
<sequence length="24" mass="2690">MKVRFHLLGPANQSNKPVSTSYNT</sequence>
<accession>A0A0A9BVS0</accession>
<name>A0A0A9BVS0_ARUDO</name>
<evidence type="ECO:0000256" key="1">
    <source>
        <dbReference type="SAM" id="MobiDB-lite"/>
    </source>
</evidence>
<organism evidence="2">
    <name type="scientific">Arundo donax</name>
    <name type="common">Giant reed</name>
    <name type="synonym">Donax arundinaceus</name>
    <dbReference type="NCBI Taxonomy" id="35708"/>
    <lineage>
        <taxon>Eukaryota</taxon>
        <taxon>Viridiplantae</taxon>
        <taxon>Streptophyta</taxon>
        <taxon>Embryophyta</taxon>
        <taxon>Tracheophyta</taxon>
        <taxon>Spermatophyta</taxon>
        <taxon>Magnoliopsida</taxon>
        <taxon>Liliopsida</taxon>
        <taxon>Poales</taxon>
        <taxon>Poaceae</taxon>
        <taxon>PACMAD clade</taxon>
        <taxon>Arundinoideae</taxon>
        <taxon>Arundineae</taxon>
        <taxon>Arundo</taxon>
    </lineage>
</organism>
<dbReference type="AlphaFoldDB" id="A0A0A9BVS0"/>
<dbReference type="EMBL" id="GBRH01231587">
    <property type="protein sequence ID" value="JAD66308.1"/>
    <property type="molecule type" value="Transcribed_RNA"/>
</dbReference>
<feature type="region of interest" description="Disordered" evidence="1">
    <location>
        <begin position="1"/>
        <end position="24"/>
    </location>
</feature>
<protein>
    <submittedName>
        <fullName evidence="2">Uncharacterized protein</fullName>
    </submittedName>
</protein>